<dbReference type="OrthoDB" id="2058583at2"/>
<dbReference type="InterPro" id="IPR035901">
    <property type="entry name" value="GIY-YIG_endonuc_sf"/>
</dbReference>
<feature type="domain" description="GIY-YIG" evidence="2">
    <location>
        <begin position="107"/>
        <end position="191"/>
    </location>
</feature>
<keyword evidence="1" id="KW-0812">Transmembrane</keyword>
<dbReference type="Gene3D" id="3.40.1440.10">
    <property type="entry name" value="GIY-YIG endonuclease"/>
    <property type="match status" value="1"/>
</dbReference>
<keyword evidence="4" id="KW-1185">Reference proteome</keyword>
<organism evidence="3 4">
    <name type="scientific">Vagococcus carniphilus</name>
    <dbReference type="NCBI Taxonomy" id="218144"/>
    <lineage>
        <taxon>Bacteria</taxon>
        <taxon>Bacillati</taxon>
        <taxon>Bacillota</taxon>
        <taxon>Bacilli</taxon>
        <taxon>Lactobacillales</taxon>
        <taxon>Enterococcaceae</taxon>
        <taxon>Vagococcus</taxon>
    </lineage>
</organism>
<keyword evidence="1" id="KW-0472">Membrane</keyword>
<evidence type="ECO:0000256" key="1">
    <source>
        <dbReference type="SAM" id="Phobius"/>
    </source>
</evidence>
<comment type="caution">
    <text evidence="3">The sequence shown here is derived from an EMBL/GenBank/DDBJ whole genome shotgun (WGS) entry which is preliminary data.</text>
</comment>
<dbReference type="Proteomes" id="UP000288028">
    <property type="component" value="Unassembled WGS sequence"/>
</dbReference>
<keyword evidence="1" id="KW-1133">Transmembrane helix</keyword>
<reference evidence="3 4" key="1">
    <citation type="submission" date="2017-05" db="EMBL/GenBank/DDBJ databases">
        <title>Vagococcus spp. assemblies.</title>
        <authorList>
            <person name="Gulvik C.A."/>
        </authorList>
    </citation>
    <scope>NUCLEOTIDE SEQUENCE [LARGE SCALE GENOMIC DNA]</scope>
    <source>
        <strain evidence="3 4">SS1714</strain>
    </source>
</reference>
<name>A0A430B558_9ENTE</name>
<dbReference type="PROSITE" id="PS50164">
    <property type="entry name" value="GIY_YIG"/>
    <property type="match status" value="1"/>
</dbReference>
<feature type="transmembrane region" description="Helical" evidence="1">
    <location>
        <begin position="43"/>
        <end position="63"/>
    </location>
</feature>
<dbReference type="Pfam" id="PF01541">
    <property type="entry name" value="GIY-YIG"/>
    <property type="match status" value="1"/>
</dbReference>
<dbReference type="EMBL" id="NGKB01000005">
    <property type="protein sequence ID" value="RSU15443.1"/>
    <property type="molecule type" value="Genomic_DNA"/>
</dbReference>
<dbReference type="SUPFAM" id="SSF82771">
    <property type="entry name" value="GIY-YIG endonuclease"/>
    <property type="match status" value="1"/>
</dbReference>
<evidence type="ECO:0000313" key="3">
    <source>
        <dbReference type="EMBL" id="RSU15443.1"/>
    </source>
</evidence>
<protein>
    <recommendedName>
        <fullName evidence="2">GIY-YIG domain-containing protein</fullName>
    </recommendedName>
</protein>
<evidence type="ECO:0000313" key="4">
    <source>
        <dbReference type="Proteomes" id="UP000288028"/>
    </source>
</evidence>
<gene>
    <name evidence="3" type="ORF">CBF28_06870</name>
</gene>
<evidence type="ECO:0000259" key="2">
    <source>
        <dbReference type="PROSITE" id="PS50164"/>
    </source>
</evidence>
<proteinExistence type="predicted"/>
<sequence>MMVKKSILAIIKKNWFLKKLSFKEACKMNVTDILESFLFNKDLIRIFLLILAISFLKLIIQLIQAKKINSKINDLANNSIELTPEEFMLIRNKRLYDEKARHANIKNFPGVYILHNKTKDLYYVGQSIKVLDRIGNHFKGRGNGDVYADFKYGDQFTIQTIALENSEFSNLNDLERYAIRFFGAYEKGYNRNKGNKSK</sequence>
<accession>A0A430B558</accession>
<dbReference type="AlphaFoldDB" id="A0A430B558"/>
<dbReference type="InterPro" id="IPR000305">
    <property type="entry name" value="GIY-YIG_endonuc"/>
</dbReference>